<comment type="subcellular location">
    <subcellularLocation>
        <location evidence="1">Membrane</location>
        <topology evidence="1">Multi-pass membrane protein</topology>
    </subcellularLocation>
</comment>
<feature type="transmembrane region" description="Helical" evidence="7">
    <location>
        <begin position="212"/>
        <end position="231"/>
    </location>
</feature>
<dbReference type="PANTHER" id="PTHR32322">
    <property type="entry name" value="INNER MEMBRANE TRANSPORTER"/>
    <property type="match status" value="1"/>
</dbReference>
<sequence>MLGVLLASTMWGLSSVFMKVALPGMPPFGVAFIRVLLSGLILTPAALLRARGRTAPEVPASGGRERVHLAVLAVTTVALPFCLTAWAQQQVEASLSAVLHATVPLWTLGFAILMLGHRPCGRQLGAVAIGLLGVAVLAGPGSHDLTGCSWGGCLAVLAASACYGFGWTYMRRNLSHRQPLYITAVIQVGALLVLAPLAAATTDTGHVELTPVRIASLLALGVISTAGAELLNYRNVIRLGPTSAALTAYLIPVVGVSAGICVLGEPLTARLLIGAAIVLGSVGLAVQRRHDREKPSDRHGRTKPAWAE</sequence>
<evidence type="ECO:0000313" key="9">
    <source>
        <dbReference type="EMBL" id="MTE13481.1"/>
    </source>
</evidence>
<protein>
    <submittedName>
        <fullName evidence="9">EamA family transporter</fullName>
    </submittedName>
</protein>
<dbReference type="Proteomes" id="UP000432464">
    <property type="component" value="Unassembled WGS sequence"/>
</dbReference>
<feature type="transmembrane region" description="Helical" evidence="7">
    <location>
        <begin position="124"/>
        <end position="143"/>
    </location>
</feature>
<reference evidence="9 10" key="1">
    <citation type="submission" date="2019-11" db="EMBL/GenBank/DDBJ databases">
        <title>Nocardia sp. nov. CT2-14 isolated from soil.</title>
        <authorList>
            <person name="Kanchanasin P."/>
            <person name="Tanasupawat S."/>
            <person name="Yuki M."/>
            <person name="Kudo T."/>
        </authorList>
    </citation>
    <scope>NUCLEOTIDE SEQUENCE [LARGE SCALE GENOMIC DNA]</scope>
    <source>
        <strain evidence="9 10">CT2-14</strain>
    </source>
</reference>
<feature type="transmembrane region" description="Helical" evidence="7">
    <location>
        <begin position="149"/>
        <end position="168"/>
    </location>
</feature>
<dbReference type="SUPFAM" id="SSF103481">
    <property type="entry name" value="Multidrug resistance efflux transporter EmrE"/>
    <property type="match status" value="2"/>
</dbReference>
<comment type="similarity">
    <text evidence="2">Belongs to the EamA transporter family.</text>
</comment>
<feature type="domain" description="EamA" evidence="8">
    <location>
        <begin position="152"/>
        <end position="285"/>
    </location>
</feature>
<keyword evidence="10" id="KW-1185">Reference proteome</keyword>
<dbReference type="PANTHER" id="PTHR32322:SF9">
    <property type="entry name" value="AMINO-ACID METABOLITE EFFLUX PUMP-RELATED"/>
    <property type="match status" value="1"/>
</dbReference>
<feature type="region of interest" description="Disordered" evidence="6">
    <location>
        <begin position="289"/>
        <end position="308"/>
    </location>
</feature>
<dbReference type="InterPro" id="IPR050638">
    <property type="entry name" value="AA-Vitamin_Transporters"/>
</dbReference>
<organism evidence="9 10">
    <name type="scientific">Nocardia aurantiaca</name>
    <dbReference type="NCBI Taxonomy" id="2675850"/>
    <lineage>
        <taxon>Bacteria</taxon>
        <taxon>Bacillati</taxon>
        <taxon>Actinomycetota</taxon>
        <taxon>Actinomycetes</taxon>
        <taxon>Mycobacteriales</taxon>
        <taxon>Nocardiaceae</taxon>
        <taxon>Nocardia</taxon>
    </lineage>
</organism>
<dbReference type="InterPro" id="IPR000620">
    <property type="entry name" value="EamA_dom"/>
</dbReference>
<feature type="transmembrane region" description="Helical" evidence="7">
    <location>
        <begin position="28"/>
        <end position="48"/>
    </location>
</feature>
<keyword evidence="4 7" id="KW-1133">Transmembrane helix</keyword>
<feature type="transmembrane region" description="Helical" evidence="7">
    <location>
        <begin position="93"/>
        <end position="115"/>
    </location>
</feature>
<name>A0A6I3KVP6_9NOCA</name>
<gene>
    <name evidence="9" type="ORF">GLP40_11935</name>
</gene>
<evidence type="ECO:0000256" key="3">
    <source>
        <dbReference type="ARBA" id="ARBA00022692"/>
    </source>
</evidence>
<evidence type="ECO:0000256" key="5">
    <source>
        <dbReference type="ARBA" id="ARBA00023136"/>
    </source>
</evidence>
<dbReference type="EMBL" id="WMBB01000005">
    <property type="protein sequence ID" value="MTE13481.1"/>
    <property type="molecule type" value="Genomic_DNA"/>
</dbReference>
<evidence type="ECO:0000256" key="6">
    <source>
        <dbReference type="SAM" id="MobiDB-lite"/>
    </source>
</evidence>
<feature type="compositionally biased region" description="Basic and acidic residues" evidence="6">
    <location>
        <begin position="289"/>
        <end position="299"/>
    </location>
</feature>
<keyword evidence="5 7" id="KW-0472">Membrane</keyword>
<dbReference type="InterPro" id="IPR037185">
    <property type="entry name" value="EmrE-like"/>
</dbReference>
<feature type="transmembrane region" description="Helical" evidence="7">
    <location>
        <begin position="243"/>
        <end position="263"/>
    </location>
</feature>
<feature type="transmembrane region" description="Helical" evidence="7">
    <location>
        <begin position="69"/>
        <end position="87"/>
    </location>
</feature>
<evidence type="ECO:0000256" key="4">
    <source>
        <dbReference type="ARBA" id="ARBA00022989"/>
    </source>
</evidence>
<dbReference type="RefSeq" id="WP_154787951.1">
    <property type="nucleotide sequence ID" value="NZ_WMBB01000005.1"/>
</dbReference>
<feature type="domain" description="EamA" evidence="8">
    <location>
        <begin position="2"/>
        <end position="137"/>
    </location>
</feature>
<evidence type="ECO:0000256" key="7">
    <source>
        <dbReference type="SAM" id="Phobius"/>
    </source>
</evidence>
<dbReference type="Pfam" id="PF00892">
    <property type="entry name" value="EamA"/>
    <property type="match status" value="2"/>
</dbReference>
<feature type="transmembrane region" description="Helical" evidence="7">
    <location>
        <begin position="180"/>
        <end position="200"/>
    </location>
</feature>
<feature type="transmembrane region" description="Helical" evidence="7">
    <location>
        <begin position="269"/>
        <end position="286"/>
    </location>
</feature>
<evidence type="ECO:0000259" key="8">
    <source>
        <dbReference type="Pfam" id="PF00892"/>
    </source>
</evidence>
<evidence type="ECO:0000256" key="2">
    <source>
        <dbReference type="ARBA" id="ARBA00007362"/>
    </source>
</evidence>
<dbReference type="GO" id="GO:0016020">
    <property type="term" value="C:membrane"/>
    <property type="evidence" value="ECO:0007669"/>
    <property type="project" value="UniProtKB-SubCell"/>
</dbReference>
<dbReference type="AlphaFoldDB" id="A0A6I3KVP6"/>
<keyword evidence="3 7" id="KW-0812">Transmembrane</keyword>
<evidence type="ECO:0000256" key="1">
    <source>
        <dbReference type="ARBA" id="ARBA00004141"/>
    </source>
</evidence>
<accession>A0A6I3KVP6</accession>
<evidence type="ECO:0000313" key="10">
    <source>
        <dbReference type="Proteomes" id="UP000432464"/>
    </source>
</evidence>
<proteinExistence type="inferred from homology"/>
<comment type="caution">
    <text evidence="9">The sequence shown here is derived from an EMBL/GenBank/DDBJ whole genome shotgun (WGS) entry which is preliminary data.</text>
</comment>